<dbReference type="SUPFAM" id="SSF52540">
    <property type="entry name" value="P-loop containing nucleoside triphosphate hydrolases"/>
    <property type="match status" value="1"/>
</dbReference>
<sequence length="232" mass="26371">MIETIIKCEHATKKFGDRFALNDLNLEIPKGKVIGILGENGVGKSTLFRVLVGLTRLDQGKITVLGEQPNIKLNANIAYLPDRASWYQDQTVRKAFEFGVKLLPHFNIERAKQFASLMNLDLDMKVSSMSKGQESRLMLTMCMSRNVPLIILDEPFSGIDGTSREHIIESMIDYMSDREVTILMTTHEIYEAEGLLDYAIFLDKGHVLIADEAENLRREHGSLHDLSRKLYR</sequence>
<evidence type="ECO:0000256" key="2">
    <source>
        <dbReference type="ARBA" id="ARBA00022840"/>
    </source>
</evidence>
<gene>
    <name evidence="4" type="ORF">ACFSTF_03265</name>
</gene>
<keyword evidence="1" id="KW-0547">Nucleotide-binding</keyword>
<dbReference type="Pfam" id="PF00005">
    <property type="entry name" value="ABC_tran"/>
    <property type="match status" value="1"/>
</dbReference>
<protein>
    <submittedName>
        <fullName evidence="4">ABC transporter ATP-binding protein</fullName>
    </submittedName>
</protein>
<comment type="caution">
    <text evidence="4">The sequence shown here is derived from an EMBL/GenBank/DDBJ whole genome shotgun (WGS) entry which is preliminary data.</text>
</comment>
<dbReference type="PROSITE" id="PS50893">
    <property type="entry name" value="ABC_TRANSPORTER_2"/>
    <property type="match status" value="1"/>
</dbReference>
<evidence type="ECO:0000313" key="4">
    <source>
        <dbReference type="EMBL" id="MFD2616334.1"/>
    </source>
</evidence>
<dbReference type="EMBL" id="JBHUMR010000007">
    <property type="protein sequence ID" value="MFD2616334.1"/>
    <property type="molecule type" value="Genomic_DNA"/>
</dbReference>
<proteinExistence type="predicted"/>
<dbReference type="RefSeq" id="WP_141189766.1">
    <property type="nucleotide sequence ID" value="NZ_JBHUMR010000007.1"/>
</dbReference>
<dbReference type="GO" id="GO:0005524">
    <property type="term" value="F:ATP binding"/>
    <property type="evidence" value="ECO:0007669"/>
    <property type="project" value="UniProtKB-KW"/>
</dbReference>
<dbReference type="PANTHER" id="PTHR43158">
    <property type="entry name" value="SKFA PEPTIDE EXPORT ATP-BINDING PROTEIN SKFE"/>
    <property type="match status" value="1"/>
</dbReference>
<dbReference type="InterPro" id="IPR003593">
    <property type="entry name" value="AAA+_ATPase"/>
</dbReference>
<dbReference type="Gene3D" id="3.40.50.300">
    <property type="entry name" value="P-loop containing nucleotide triphosphate hydrolases"/>
    <property type="match status" value="1"/>
</dbReference>
<dbReference type="InterPro" id="IPR003439">
    <property type="entry name" value="ABC_transporter-like_ATP-bd"/>
</dbReference>
<feature type="domain" description="ABC transporter" evidence="3">
    <location>
        <begin position="6"/>
        <end position="229"/>
    </location>
</feature>
<evidence type="ECO:0000313" key="5">
    <source>
        <dbReference type="Proteomes" id="UP001597458"/>
    </source>
</evidence>
<name>A0ABW5PMZ0_9BACI</name>
<dbReference type="InterPro" id="IPR027417">
    <property type="entry name" value="P-loop_NTPase"/>
</dbReference>
<dbReference type="Proteomes" id="UP001597458">
    <property type="component" value="Unassembled WGS sequence"/>
</dbReference>
<dbReference type="PANTHER" id="PTHR43158:SF1">
    <property type="entry name" value="ABC TRANSPORTER, ATP-BINDING PROTEIN"/>
    <property type="match status" value="1"/>
</dbReference>
<keyword evidence="2 4" id="KW-0067">ATP-binding</keyword>
<dbReference type="CDD" id="cd03230">
    <property type="entry name" value="ABC_DR_subfamily_A"/>
    <property type="match status" value="1"/>
</dbReference>
<keyword evidence="5" id="KW-1185">Reference proteome</keyword>
<accession>A0ABW5PMZ0</accession>
<evidence type="ECO:0000259" key="3">
    <source>
        <dbReference type="PROSITE" id="PS50893"/>
    </source>
</evidence>
<organism evidence="4 5">
    <name type="scientific">Terrilactibacillus laevilacticus</name>
    <dbReference type="NCBI Taxonomy" id="1380157"/>
    <lineage>
        <taxon>Bacteria</taxon>
        <taxon>Bacillati</taxon>
        <taxon>Bacillota</taxon>
        <taxon>Bacilli</taxon>
        <taxon>Bacillales</taxon>
        <taxon>Bacillaceae</taxon>
        <taxon>Terrilactibacillus</taxon>
    </lineage>
</organism>
<evidence type="ECO:0000256" key="1">
    <source>
        <dbReference type="ARBA" id="ARBA00022741"/>
    </source>
</evidence>
<reference evidence="5" key="1">
    <citation type="journal article" date="2019" name="Int. J. Syst. Evol. Microbiol.">
        <title>The Global Catalogue of Microorganisms (GCM) 10K type strain sequencing project: providing services to taxonomists for standard genome sequencing and annotation.</title>
        <authorList>
            <consortium name="The Broad Institute Genomics Platform"/>
            <consortium name="The Broad Institute Genome Sequencing Center for Infectious Disease"/>
            <person name="Wu L."/>
            <person name="Ma J."/>
        </authorList>
    </citation>
    <scope>NUCLEOTIDE SEQUENCE [LARGE SCALE GENOMIC DNA]</scope>
    <source>
        <strain evidence="5">TISTR 2241</strain>
    </source>
</reference>
<dbReference type="SMART" id="SM00382">
    <property type="entry name" value="AAA"/>
    <property type="match status" value="1"/>
</dbReference>